<protein>
    <recommendedName>
        <fullName evidence="2">DUF305 domain-containing protein</fullName>
    </recommendedName>
</protein>
<dbReference type="Proteomes" id="UP000824681">
    <property type="component" value="Chromosome"/>
</dbReference>
<dbReference type="InterPro" id="IPR005183">
    <property type="entry name" value="DUF305_CopM-like"/>
</dbReference>
<evidence type="ECO:0000256" key="1">
    <source>
        <dbReference type="SAM" id="SignalP"/>
    </source>
</evidence>
<feature type="chain" id="PRO_5046759580" description="DUF305 domain-containing protein" evidence="1">
    <location>
        <begin position="21"/>
        <end position="207"/>
    </location>
</feature>
<feature type="signal peptide" evidence="1">
    <location>
        <begin position="1"/>
        <end position="20"/>
    </location>
</feature>
<dbReference type="InterPro" id="IPR012347">
    <property type="entry name" value="Ferritin-like"/>
</dbReference>
<proteinExistence type="predicted"/>
<dbReference type="RefSeq" id="WP_063711652.1">
    <property type="nucleotide sequence ID" value="NZ_CP068985.1"/>
</dbReference>
<dbReference type="Pfam" id="PF03713">
    <property type="entry name" value="DUF305"/>
    <property type="match status" value="1"/>
</dbReference>
<keyword evidence="1" id="KW-0732">Signal</keyword>
<name>A0ABX8U0P2_9ACTN</name>
<gene>
    <name evidence="3" type="ORF">Nocox_13125</name>
</gene>
<dbReference type="Gene3D" id="1.20.1260.10">
    <property type="match status" value="1"/>
</dbReference>
<accession>A0ABX8U0P2</accession>
<feature type="domain" description="DUF305" evidence="2">
    <location>
        <begin position="52"/>
        <end position="182"/>
    </location>
</feature>
<organism evidence="3 4">
    <name type="scientific">Nonomuraea coxensis DSM 45129</name>
    <dbReference type="NCBI Taxonomy" id="1122611"/>
    <lineage>
        <taxon>Bacteria</taxon>
        <taxon>Bacillati</taxon>
        <taxon>Actinomycetota</taxon>
        <taxon>Actinomycetes</taxon>
        <taxon>Streptosporangiales</taxon>
        <taxon>Streptosporangiaceae</taxon>
        <taxon>Nonomuraea</taxon>
    </lineage>
</organism>
<dbReference type="PANTHER" id="PTHR36933:SF1">
    <property type="entry name" value="SLL0788 PROTEIN"/>
    <property type="match status" value="1"/>
</dbReference>
<sequence>MKRRCTKAAMAAGALLAVIAAGSGTPYPSPSPTGPSPVCPGARQFRPVAGEYDYLAQMVPHHEDAIAAARQLDRSQRPELRRLGQSIVRTQTAEVGTMKGWLERWYPRSPAPSPRGSTMPDLSGLSGDRLDETFLQYMIPHHMMAIMMSQQLLMHGEARHAEVADFARQVRDEQRAEVRLMWRYMGQWFGDRDLPCAPRWPGMMPGS</sequence>
<reference evidence="3 4" key="1">
    <citation type="journal article" date="2021" name="ACS Chem. Biol.">
        <title>Genomic-Led Discovery of a Novel Glycopeptide Antibiotic by Nonomuraea coxensis DSM 45129.</title>
        <authorList>
            <person name="Yushchuk O."/>
            <person name="Vior N.M."/>
            <person name="Andreo-Vidal A."/>
            <person name="Berini F."/>
            <person name="Ruckert C."/>
            <person name="Busche T."/>
            <person name="Binda E."/>
            <person name="Kalinowski J."/>
            <person name="Truman A.W."/>
            <person name="Marinelli F."/>
        </authorList>
    </citation>
    <scope>NUCLEOTIDE SEQUENCE [LARGE SCALE GENOMIC DNA]</scope>
    <source>
        <strain evidence="3 4">DSM 45129</strain>
    </source>
</reference>
<dbReference type="EMBL" id="CP068985">
    <property type="protein sequence ID" value="QYC40242.1"/>
    <property type="molecule type" value="Genomic_DNA"/>
</dbReference>
<evidence type="ECO:0000259" key="2">
    <source>
        <dbReference type="Pfam" id="PF03713"/>
    </source>
</evidence>
<keyword evidence="4" id="KW-1185">Reference proteome</keyword>
<dbReference type="PANTHER" id="PTHR36933">
    <property type="entry name" value="SLL0788 PROTEIN"/>
    <property type="match status" value="1"/>
</dbReference>
<evidence type="ECO:0000313" key="4">
    <source>
        <dbReference type="Proteomes" id="UP000824681"/>
    </source>
</evidence>
<evidence type="ECO:0000313" key="3">
    <source>
        <dbReference type="EMBL" id="QYC40242.1"/>
    </source>
</evidence>